<evidence type="ECO:0000313" key="2">
    <source>
        <dbReference type="EMBL" id="MDG9733611.1"/>
    </source>
</evidence>
<dbReference type="RefSeq" id="WP_010295432.1">
    <property type="nucleotide sequence ID" value="NZ_CP065993.1"/>
</dbReference>
<name>A0ABT6HBZ2_LEUPS</name>
<accession>A0ABT6HBZ2</accession>
<keyword evidence="3" id="KW-1185">Reference proteome</keyword>
<feature type="region of interest" description="Disordered" evidence="1">
    <location>
        <begin position="1"/>
        <end position="26"/>
    </location>
</feature>
<organism evidence="2 3">
    <name type="scientific">Leuconostoc pseudomesenteroides</name>
    <dbReference type="NCBI Taxonomy" id="33968"/>
    <lineage>
        <taxon>Bacteria</taxon>
        <taxon>Bacillati</taxon>
        <taxon>Bacillota</taxon>
        <taxon>Bacilli</taxon>
        <taxon>Lactobacillales</taxon>
        <taxon>Lactobacillaceae</taxon>
        <taxon>Leuconostoc</taxon>
    </lineage>
</organism>
<evidence type="ECO:0000313" key="3">
    <source>
        <dbReference type="Proteomes" id="UP001529201"/>
    </source>
</evidence>
<proteinExistence type="predicted"/>
<sequence>MTQTENVIPQKRQFNGRRHESVHDRSMASRLKYVQARQMLGYFEVDTMQSGKKQDDLLVAITGKVSRQQQIVQRVSGRNSQAVTSALICFYQGIKNANQSFHHARRMKIFNW</sequence>
<dbReference type="Proteomes" id="UP001529201">
    <property type="component" value="Unassembled WGS sequence"/>
</dbReference>
<comment type="caution">
    <text evidence="2">The sequence shown here is derived from an EMBL/GenBank/DDBJ whole genome shotgun (WGS) entry which is preliminary data.</text>
</comment>
<reference evidence="2 3" key="1">
    <citation type="submission" date="2023-02" db="EMBL/GenBank/DDBJ databases">
        <title>Antimicrobial susceptibility testing and tentative epidemiological cut-off values for Lactobacillaceae family species intended for ingestion.</title>
        <authorList>
            <person name="Noehr-Meldgaard K."/>
            <person name="Struve C."/>
            <person name="Ingmer H."/>
            <person name="Koza A."/>
            <person name="Al-Nakeeb K."/>
            <person name="Agersoe Y."/>
        </authorList>
    </citation>
    <scope>NUCLEOTIDE SEQUENCE [LARGE SCALE GENOMIC DNA]</scope>
    <source>
        <strain evidence="2 3">DSM 20193</strain>
    </source>
</reference>
<feature type="compositionally biased region" description="Basic and acidic residues" evidence="1">
    <location>
        <begin position="17"/>
        <end position="26"/>
    </location>
</feature>
<gene>
    <name evidence="2" type="ORF">P1N92_05700</name>
</gene>
<dbReference type="GeneID" id="64344784"/>
<evidence type="ECO:0000256" key="1">
    <source>
        <dbReference type="SAM" id="MobiDB-lite"/>
    </source>
</evidence>
<protein>
    <submittedName>
        <fullName evidence="2">Uncharacterized protein</fullName>
    </submittedName>
</protein>
<dbReference type="EMBL" id="JARGDN010000004">
    <property type="protein sequence ID" value="MDG9733611.1"/>
    <property type="molecule type" value="Genomic_DNA"/>
</dbReference>